<dbReference type="EMBL" id="AFQF01004920">
    <property type="protein sequence ID" value="EGU73194.1"/>
    <property type="molecule type" value="Genomic_DNA"/>
</dbReference>
<organism evidence="3">
    <name type="scientific">Fusarium oxysporum (strain Fo5176)</name>
    <name type="common">Fusarium vascular wilt</name>
    <dbReference type="NCBI Taxonomy" id="660025"/>
    <lineage>
        <taxon>Eukaryota</taxon>
        <taxon>Fungi</taxon>
        <taxon>Dikarya</taxon>
        <taxon>Ascomycota</taxon>
        <taxon>Pezizomycotina</taxon>
        <taxon>Sordariomycetes</taxon>
        <taxon>Hypocreomycetidae</taxon>
        <taxon>Hypocreales</taxon>
        <taxon>Nectriaceae</taxon>
        <taxon>Fusarium</taxon>
        <taxon>Fusarium oxysporum species complex</taxon>
    </lineage>
</organism>
<evidence type="ECO:0000256" key="1">
    <source>
        <dbReference type="PROSITE-ProRule" id="PRU00042"/>
    </source>
</evidence>
<protein>
    <recommendedName>
        <fullName evidence="2">C2H2-type domain-containing protein</fullName>
    </recommendedName>
</protein>
<name>F9GCB2_FUSOF</name>
<evidence type="ECO:0000313" key="3">
    <source>
        <dbReference type="EMBL" id="EGU73194.1"/>
    </source>
</evidence>
<dbReference type="AlphaFoldDB" id="F9GCB2"/>
<accession>F9GCB2</accession>
<dbReference type="PROSITE" id="PS50157">
    <property type="entry name" value="ZINC_FINGER_C2H2_2"/>
    <property type="match status" value="1"/>
</dbReference>
<feature type="domain" description="C2H2-type" evidence="2">
    <location>
        <begin position="73"/>
        <end position="101"/>
    </location>
</feature>
<keyword evidence="1" id="KW-0862">Zinc</keyword>
<dbReference type="STRING" id="660025.F9GCB2"/>
<dbReference type="GO" id="GO:0008270">
    <property type="term" value="F:zinc ion binding"/>
    <property type="evidence" value="ECO:0007669"/>
    <property type="project" value="UniProtKB-KW"/>
</dbReference>
<sequence>MYEPAFLQAWTKSPPGGRYWIVEYGGSYIPTAKRRLVTDLLKARISPLHSPSKAPIRQDSAAYDPNLHLINGFTCKFCNKCTGSSQVMSRHITPAHKKQRFQLGTKSPSGGRYWIVEYGGSTTRLVGGKEVCNHLEGVFERKRDRQKDLLGRGSANGNITTRDSRTTSFTDLRPWLERTGWERTFEGINRELLRNLSAAPSLATLSRRLILEGGGSRAGPSN</sequence>
<reference evidence="3" key="1">
    <citation type="journal article" date="2012" name="Mol. Plant Microbe Interact.">
        <title>A highly conserved effector in Fusarium oxysporum is required for full virulence on Arabidopsis.</title>
        <authorList>
            <person name="Thatcher L.F."/>
            <person name="Gardiner D.M."/>
            <person name="Kazan K."/>
            <person name="Manners J."/>
        </authorList>
    </citation>
    <scope>NUCLEOTIDE SEQUENCE [LARGE SCALE GENOMIC DNA]</scope>
    <source>
        <strain evidence="3">Fo5176</strain>
    </source>
</reference>
<dbReference type="OrthoDB" id="5091097at2759"/>
<keyword evidence="1" id="KW-0479">Metal-binding</keyword>
<gene>
    <name evidence="3" type="ORF">FOXB_16295</name>
</gene>
<proteinExistence type="predicted"/>
<keyword evidence="1" id="KW-0863">Zinc-finger</keyword>
<comment type="caution">
    <text evidence="3">The sequence shown here is derived from an EMBL/GenBank/DDBJ whole genome shotgun (WGS) entry which is preliminary data.</text>
</comment>
<dbReference type="InterPro" id="IPR013087">
    <property type="entry name" value="Znf_C2H2_type"/>
</dbReference>
<evidence type="ECO:0000259" key="2">
    <source>
        <dbReference type="PROSITE" id="PS50157"/>
    </source>
</evidence>